<accession>A0A075LYP0</accession>
<dbReference type="EMBL" id="CP006019">
    <property type="protein sequence ID" value="AIF69693.1"/>
    <property type="molecule type" value="Genomic_DNA"/>
</dbReference>
<dbReference type="OrthoDB" id="103507at2157"/>
<feature type="transmembrane region" description="Helical" evidence="1">
    <location>
        <begin position="110"/>
        <end position="128"/>
    </location>
</feature>
<evidence type="ECO:0000256" key="1">
    <source>
        <dbReference type="SAM" id="Phobius"/>
    </source>
</evidence>
<dbReference type="HOGENOM" id="CLU_100105_0_0_2"/>
<dbReference type="RefSeq" id="WP_048165223.1">
    <property type="nucleotide sequence ID" value="NZ_CP006019.1"/>
</dbReference>
<organism evidence="2 3">
    <name type="scientific">Palaeococcus pacificus DY20341</name>
    <dbReference type="NCBI Taxonomy" id="1343739"/>
    <lineage>
        <taxon>Archaea</taxon>
        <taxon>Methanobacteriati</taxon>
        <taxon>Methanobacteriota</taxon>
        <taxon>Thermococci</taxon>
        <taxon>Thermococcales</taxon>
        <taxon>Thermococcaceae</taxon>
        <taxon>Palaeococcus</taxon>
    </lineage>
</organism>
<evidence type="ECO:0000313" key="3">
    <source>
        <dbReference type="Proteomes" id="UP000027981"/>
    </source>
</evidence>
<dbReference type="KEGG" id="ppac:PAP_06480"/>
<keyword evidence="1" id="KW-0812">Transmembrane</keyword>
<dbReference type="InterPro" id="IPR009339">
    <property type="entry name" value="DUF998"/>
</dbReference>
<keyword evidence="1" id="KW-1133">Transmembrane helix</keyword>
<reference evidence="3" key="1">
    <citation type="submission" date="2013-06" db="EMBL/GenBank/DDBJ databases">
        <title>Complete Genome Sequence of Hyperthermophilic Palaeococcus pacificus DY20341T, Isolated from a Deep-Sea Hydrothermal Sediments.</title>
        <authorList>
            <person name="Zeng X."/>
            <person name="Shao Z."/>
        </authorList>
    </citation>
    <scope>NUCLEOTIDE SEQUENCE [LARGE SCALE GENOMIC DNA]</scope>
    <source>
        <strain evidence="3">DY20341</strain>
    </source>
</reference>
<proteinExistence type="predicted"/>
<feature type="transmembrane region" description="Helical" evidence="1">
    <location>
        <begin position="7"/>
        <end position="30"/>
    </location>
</feature>
<dbReference type="GeneID" id="24842414"/>
<dbReference type="eggNOG" id="arCOG02008">
    <property type="taxonomic scope" value="Archaea"/>
</dbReference>
<name>A0A075LYP0_9EURY</name>
<dbReference type="AlphaFoldDB" id="A0A075LYP0"/>
<dbReference type="STRING" id="1343739.PAP_06480"/>
<evidence type="ECO:0008006" key="4">
    <source>
        <dbReference type="Google" id="ProtNLM"/>
    </source>
</evidence>
<reference evidence="2 3" key="2">
    <citation type="journal article" date="2015" name="Genome Announc.">
        <title>Complete Genome Sequence of Hyperthermophilic Piezophilic Archaeon Palaeococcus pacificus DY20341T, Isolated from Deep-Sea Hydrothermal Sediments.</title>
        <authorList>
            <person name="Zeng X."/>
            <person name="Jebbar M."/>
            <person name="Shao Z."/>
        </authorList>
    </citation>
    <scope>NUCLEOTIDE SEQUENCE [LARGE SCALE GENOMIC DNA]</scope>
    <source>
        <strain evidence="2 3">DY20341</strain>
    </source>
</reference>
<sequence length="186" mass="20523">MRRSQRLAGICAPLIGLGGIFVAIIINRSWWSITDNAISDLGRVSLPYNWIMNISLIIAALLGIYYATALFEETNNIGKLGIGIFIMGLVFLALIGIFPEGTGPHYHVSVGFFVSCSVGMLIAGIGFYIEGDKSFGSFTTLLFIIGWLLAFLAMRRFRGVAIPELIISAAVAIWVYVLIFKRRRRN</sequence>
<feature type="transmembrane region" description="Helical" evidence="1">
    <location>
        <begin position="80"/>
        <end position="98"/>
    </location>
</feature>
<keyword evidence="1" id="KW-0472">Membrane</keyword>
<evidence type="ECO:0000313" key="2">
    <source>
        <dbReference type="EMBL" id="AIF69693.1"/>
    </source>
</evidence>
<dbReference type="Proteomes" id="UP000027981">
    <property type="component" value="Chromosome"/>
</dbReference>
<feature type="transmembrane region" description="Helical" evidence="1">
    <location>
        <begin position="160"/>
        <end position="180"/>
    </location>
</feature>
<feature type="transmembrane region" description="Helical" evidence="1">
    <location>
        <begin position="50"/>
        <end position="68"/>
    </location>
</feature>
<protein>
    <recommendedName>
        <fullName evidence="4">DUF998 domain-containing protein</fullName>
    </recommendedName>
</protein>
<gene>
    <name evidence="2" type="ORF">PAP_06480</name>
</gene>
<feature type="transmembrane region" description="Helical" evidence="1">
    <location>
        <begin position="135"/>
        <end position="154"/>
    </location>
</feature>
<dbReference type="Pfam" id="PF06197">
    <property type="entry name" value="DUF998"/>
    <property type="match status" value="1"/>
</dbReference>
<keyword evidence="3" id="KW-1185">Reference proteome</keyword>
<dbReference type="PANTHER" id="PTHR42241:SF2">
    <property type="entry name" value="HYPOTHETICAL MEMBRANE PROTEIN, CONSERVED, DUF998 FAMILY"/>
    <property type="match status" value="1"/>
</dbReference>
<dbReference type="PANTHER" id="PTHR42241">
    <property type="entry name" value="HYPOTHETICAL MEMBRANE PROTEIN, CONSERVED, DUF998 FAMILY"/>
    <property type="match status" value="1"/>
</dbReference>